<evidence type="ECO:0000313" key="10">
    <source>
        <dbReference type="EMBL" id="QGZ00212.1"/>
    </source>
</evidence>
<reference evidence="1" key="1">
    <citation type="journal article" date="2014" name="Proc. Natl. Acad. Sci. U.S.A.">
        <title>Baculovirus resistance in codling moth is virus isolate-dependent and the consequence of a mutation in viral gene pe38.</title>
        <authorList>
            <person name="Gebhardt M.M."/>
            <person name="Eberle K.E."/>
            <person name="Radtke P."/>
            <person name="Jehle J.A."/>
        </authorList>
    </citation>
    <scope>NUCLEOTIDE SEQUENCE</scope>
    <source>
        <strain evidence="3">CpGV-E2</strain>
        <strain evidence="2">CpGV-I12</strain>
        <strain evidence="1">CpGV-M</strain>
    </source>
</reference>
<proteinExistence type="predicted"/>
<dbReference type="RefSeq" id="NP_148856.1">
    <property type="nucleotide sequence ID" value="NC_002816.1"/>
</dbReference>
<gene>
    <name evidence="1" type="primary">orf72</name>
</gene>
<evidence type="ECO:0000313" key="6">
    <source>
        <dbReference type="EMBL" id="QGY99503.1"/>
    </source>
</evidence>
<dbReference type="KEGG" id="vg:921395"/>
<dbReference type="EMBL" id="MN696165">
    <property type="protein sequence ID" value="QGY99361.1"/>
    <property type="molecule type" value="Genomic_DNA"/>
</dbReference>
<dbReference type="EMBL" id="MN696168">
    <property type="protein sequence ID" value="QGY99787.1"/>
    <property type="molecule type" value="Genomic_DNA"/>
</dbReference>
<dbReference type="EMBL" id="MN696170">
    <property type="protein sequence ID" value="QGZ00071.1"/>
    <property type="molecule type" value="Genomic_DNA"/>
</dbReference>
<dbReference type="EMBL" id="MN696166">
    <property type="protein sequence ID" value="QGY99503.1"/>
    <property type="molecule type" value="Genomic_DNA"/>
</dbReference>
<dbReference type="EMBL" id="MN696167">
    <property type="protein sequence ID" value="QGY99645.1"/>
    <property type="molecule type" value="Genomic_DNA"/>
</dbReference>
<protein>
    <submittedName>
        <fullName evidence="1">ORF72</fullName>
    </submittedName>
</protein>
<reference evidence="5" key="2">
    <citation type="journal article" date="2019" name="Virology">
        <title>Single nucleotide polymorphism (SNP) frequencies and distribution reveal complex genetic composition of seven novel natural isolates of Cydia pomonella granulovirus.</title>
        <authorList>
            <person name="Fan J."/>
            <person name="Wennmann J.T."/>
            <person name="Wang D."/>
            <person name="Jehle J.A."/>
        </authorList>
    </citation>
    <scope>NUCLEOTIDE SEQUENCE</scope>
    <source>
        <strain evidence="5">CpGV-ALE</strain>
        <strain evidence="6">CpGV-JQ</strain>
        <strain evidence="7">CpGV-KS1</strain>
        <strain evidence="8">CpGV-KS2</strain>
        <strain evidence="10">CpGV-ZY</strain>
        <strain evidence="9">CpGV-ZY2</strain>
    </source>
</reference>
<evidence type="ECO:0000313" key="3">
    <source>
        <dbReference type="EMBL" id="AIU37279.1"/>
    </source>
</evidence>
<dbReference type="EMBL" id="MN075941">
    <property type="protein sequence ID" value="QDW81131.1"/>
    <property type="molecule type" value="Genomic_DNA"/>
</dbReference>
<evidence type="ECO:0000313" key="8">
    <source>
        <dbReference type="EMBL" id="QGY99787.1"/>
    </source>
</evidence>
<accession>A0A097P1I5</accession>
<dbReference type="EMBL" id="KM217576">
    <property type="protein sequence ID" value="AIU37139.1"/>
    <property type="molecule type" value="Genomic_DNA"/>
</dbReference>
<dbReference type="EMBL" id="KM217577">
    <property type="protein sequence ID" value="AIU37279.1"/>
    <property type="molecule type" value="Genomic_DNA"/>
</dbReference>
<dbReference type="EMBL" id="KM217575">
    <property type="protein sequence ID" value="AIU36997.1"/>
    <property type="molecule type" value="Genomic_DNA"/>
</dbReference>
<organism evidence="1">
    <name type="scientific">Cydia pomonella granulosis virus</name>
    <name type="common">CpGV</name>
    <name type="synonym">Cydia pomonella granulovirus</name>
    <dbReference type="NCBI Taxonomy" id="28289"/>
    <lineage>
        <taxon>Viruses</taxon>
        <taxon>Viruses incertae sedis</taxon>
        <taxon>Naldaviricetes</taxon>
        <taxon>Lefavirales</taxon>
        <taxon>Baculoviridae</taxon>
        <taxon>Betabaculovirus</taxon>
        <taxon>Betabaculovirus cypomonellae</taxon>
    </lineage>
</organism>
<organismHost>
    <name type="scientific">Cydia pomonella</name>
    <name type="common">Codling moth</name>
    <dbReference type="NCBI Taxonomy" id="82600"/>
</organismHost>
<dbReference type="GeneID" id="921395"/>
<dbReference type="EMBL" id="MN696171">
    <property type="protein sequence ID" value="QGZ00212.1"/>
    <property type="molecule type" value="Genomic_DNA"/>
</dbReference>
<reference evidence="4" key="3">
    <citation type="journal article" date="2019" name="Viruses">
        <title>Genome Analysis of A Novel South African Cydia pomonella granulovirus (CpGV-SA) with Resistance-Breaking Potential.</title>
        <authorList>
            <person name="Motsoeneng B."/>
            <person name="Jukes M.D."/>
            <person name="Knox C.M."/>
            <person name="Hill M.P."/>
            <person name="Moore S.D."/>
        </authorList>
    </citation>
    <scope>NUCLEOTIDE SEQUENCE</scope>
    <source>
        <strain evidence="4">CpGV-SA</strain>
    </source>
</reference>
<evidence type="ECO:0000313" key="5">
    <source>
        <dbReference type="EMBL" id="QGY99361.1"/>
    </source>
</evidence>
<evidence type="ECO:0000313" key="4">
    <source>
        <dbReference type="EMBL" id="QDW81131.1"/>
    </source>
</evidence>
<evidence type="ECO:0000313" key="9">
    <source>
        <dbReference type="EMBL" id="QGZ00071.1"/>
    </source>
</evidence>
<evidence type="ECO:0000313" key="7">
    <source>
        <dbReference type="EMBL" id="QGY99645.1"/>
    </source>
</evidence>
<sequence>MIILMYDKSRQQYTANLNWSNVTNDPITARYYQYVYLMIELEIYRKMMSKERLYWDGNHNFVRIKYFVNSFAEFVGGVDNIWFLLNSKLTMFSVCMLRGPFEFMKRGFCTISSL</sequence>
<name>A0A097P1I5_GVCP</name>
<evidence type="ECO:0000313" key="2">
    <source>
        <dbReference type="EMBL" id="AIU37139.1"/>
    </source>
</evidence>
<evidence type="ECO:0000313" key="1">
    <source>
        <dbReference type="EMBL" id="AIU36997.1"/>
    </source>
</evidence>